<dbReference type="InterPro" id="IPR013783">
    <property type="entry name" value="Ig-like_fold"/>
</dbReference>
<keyword evidence="1" id="KW-0677">Repeat</keyword>
<evidence type="ECO:0000313" key="6">
    <source>
        <dbReference type="RefSeq" id="XP_018028183.1"/>
    </source>
</evidence>
<dbReference type="InterPro" id="IPR050991">
    <property type="entry name" value="ECM_Regulatory_Proteins"/>
</dbReference>
<dbReference type="KEGG" id="hazt:108683381"/>
<dbReference type="InterPro" id="IPR007110">
    <property type="entry name" value="Ig-like_dom"/>
</dbReference>
<dbReference type="AlphaFoldDB" id="A0A8B7PPQ2"/>
<feature type="domain" description="Fibronectin type-III" evidence="4">
    <location>
        <begin position="633"/>
        <end position="727"/>
    </location>
</feature>
<sequence length="939" mass="104291">MVKMNGIIGTFLCLVWLVEGSSVLRTSREATHLSSGVTAGLTKANVIDANFTVRTYYETALEVQWEVYAGERVQYCFVKINHGSSSETRDCLHTNQKINENLQVTSTNLHTSLEDNDLWYKGDFDETENFVDQFENKKENTTMVLYDITGLDACTSYDLELTIIPLGFDPNGYYYEGSLKSEYTLPDETLPPQQLSCNISQDVWTLSWKNPMDDLQCKPLEFSVAWTAESLWNSESDNSSTTAKETKIEFYDYLAYADYSFTVSAVYNNATSEDAYIDCTSPEREPGAPENVTVTENDQSPFLVEWDAPVAANGIITNYIVIINNNSSENISVEVNAPDTFYEATGLETCVSYSVEVVAVNGAGNGPPSDVVTHLIEIGESSNLSLVCNVSSSGIYTQWTPIYRDCEEYSYKVQYDIVIPWKNENWSNETSVTENYFDLPETDFLPGTVYHFIVATEDQNITDECHVNSSDTKSSAPAITRISTTASSVFVEWTPPEEANGLIQSYTILITGDNNQTLQKSADGSLTQVNITENIFACTGYEVEVAAVNGAGEGEFSTPESLSTLEPEEAYIIQYDLFIPWKNENRKNETLVEENSFDLPSQDFFHGTSYHFFVKTENLDFSAECWVDSSDAKSSAPEIVELYATIFLVFVEWTPPEEANGLIQSYTISLTGDNNQTLQESADGSKTQVNITENIFACTSYEVEVAAVNGAGEGNFSASQTVTTPTKVVTNGKCEADSSTQVTVFWEYSEECAEAEYLLTWDGTYLGGSVTTFHDSKYVTASDGSSQLKDLQPYTEYLVCFTNSSDYLVPQCFSCATFAAAPTEPQNFKVFEISSNSMRLSWGPPAYWNGPDSVYSLSVNTKVYDDVSEEYVLVEGMKSDTLYDFSVKALQGVQLSAEATSTCMNARNPELTVKCTAKDTNIIIDWNAIYSNDCVESIY</sequence>
<keyword evidence="2" id="KW-0732">Signal</keyword>
<dbReference type="Gene3D" id="2.60.40.10">
    <property type="entry name" value="Immunoglobulins"/>
    <property type="match status" value="5"/>
</dbReference>
<evidence type="ECO:0000256" key="2">
    <source>
        <dbReference type="SAM" id="SignalP"/>
    </source>
</evidence>
<proteinExistence type="predicted"/>
<feature type="domain" description="Fibronectin type-III" evidence="4">
    <location>
        <begin position="473"/>
        <end position="567"/>
    </location>
</feature>
<accession>A0A8B7PPQ2</accession>
<reference evidence="6" key="1">
    <citation type="submission" date="2025-08" db="UniProtKB">
        <authorList>
            <consortium name="RefSeq"/>
        </authorList>
    </citation>
    <scope>IDENTIFICATION</scope>
</reference>
<dbReference type="InterPro" id="IPR036116">
    <property type="entry name" value="FN3_sf"/>
</dbReference>
<feature type="chain" id="PRO_5034435636" evidence="2">
    <location>
        <begin position="21"/>
        <end position="939"/>
    </location>
</feature>
<evidence type="ECO:0000313" key="5">
    <source>
        <dbReference type="Proteomes" id="UP000694843"/>
    </source>
</evidence>
<organism evidence="5 6">
    <name type="scientific">Hyalella azteca</name>
    <name type="common">Amphipod</name>
    <dbReference type="NCBI Taxonomy" id="294128"/>
    <lineage>
        <taxon>Eukaryota</taxon>
        <taxon>Metazoa</taxon>
        <taxon>Ecdysozoa</taxon>
        <taxon>Arthropoda</taxon>
        <taxon>Crustacea</taxon>
        <taxon>Multicrustacea</taxon>
        <taxon>Malacostraca</taxon>
        <taxon>Eumalacostraca</taxon>
        <taxon>Peracarida</taxon>
        <taxon>Amphipoda</taxon>
        <taxon>Senticaudata</taxon>
        <taxon>Talitrida</taxon>
        <taxon>Talitroidea</taxon>
        <taxon>Hyalellidae</taxon>
        <taxon>Hyalella</taxon>
    </lineage>
</organism>
<keyword evidence="5" id="KW-1185">Reference proteome</keyword>
<dbReference type="PANTHER" id="PTHR46708:SF2">
    <property type="entry name" value="FIBRONECTIN TYPE-III DOMAIN-CONTAINING PROTEIN"/>
    <property type="match status" value="1"/>
</dbReference>
<dbReference type="Pfam" id="PF00041">
    <property type="entry name" value="fn3"/>
    <property type="match status" value="4"/>
</dbReference>
<dbReference type="PANTHER" id="PTHR46708">
    <property type="entry name" value="TENASCIN"/>
    <property type="match status" value="1"/>
</dbReference>
<gene>
    <name evidence="6" type="primary">LOC108683381</name>
</gene>
<protein>
    <submittedName>
        <fullName evidence="6">Phosphatidylinositol phosphatase PTPRQ</fullName>
    </submittedName>
</protein>
<dbReference type="PROSITE" id="PS50835">
    <property type="entry name" value="IG_LIKE"/>
    <property type="match status" value="1"/>
</dbReference>
<dbReference type="GeneID" id="108683381"/>
<feature type="signal peptide" evidence="2">
    <location>
        <begin position="1"/>
        <end position="20"/>
    </location>
</feature>
<dbReference type="SUPFAM" id="SSF49265">
    <property type="entry name" value="Fibronectin type III"/>
    <property type="match status" value="4"/>
</dbReference>
<dbReference type="OrthoDB" id="6381660at2759"/>
<dbReference type="InterPro" id="IPR003961">
    <property type="entry name" value="FN3_dom"/>
</dbReference>
<feature type="domain" description="Ig-like" evidence="3">
    <location>
        <begin position="170"/>
        <end position="295"/>
    </location>
</feature>
<dbReference type="RefSeq" id="XP_018028183.1">
    <property type="nucleotide sequence ID" value="XM_018172694.1"/>
</dbReference>
<feature type="domain" description="Fibronectin type-III" evidence="4">
    <location>
        <begin position="288"/>
        <end position="381"/>
    </location>
</feature>
<evidence type="ECO:0000259" key="4">
    <source>
        <dbReference type="PROSITE" id="PS50853"/>
    </source>
</evidence>
<dbReference type="Proteomes" id="UP000694843">
    <property type="component" value="Unplaced"/>
</dbReference>
<dbReference type="CDD" id="cd00063">
    <property type="entry name" value="FN3"/>
    <property type="match status" value="4"/>
</dbReference>
<dbReference type="PROSITE" id="PS50853">
    <property type="entry name" value="FN3"/>
    <property type="match status" value="4"/>
</dbReference>
<feature type="domain" description="Fibronectin type-III" evidence="4">
    <location>
        <begin position="824"/>
        <end position="909"/>
    </location>
</feature>
<evidence type="ECO:0000256" key="1">
    <source>
        <dbReference type="ARBA" id="ARBA00022737"/>
    </source>
</evidence>
<dbReference type="SMART" id="SM00060">
    <property type="entry name" value="FN3"/>
    <property type="match status" value="7"/>
</dbReference>
<name>A0A8B7PPQ2_HYAAZ</name>
<evidence type="ECO:0000259" key="3">
    <source>
        <dbReference type="PROSITE" id="PS50835"/>
    </source>
</evidence>